<reference evidence="2 3" key="1">
    <citation type="submission" date="2024-02" db="EMBL/GenBank/DDBJ databases">
        <authorList>
            <person name="Chen Y."/>
            <person name="Shah S."/>
            <person name="Dougan E. K."/>
            <person name="Thang M."/>
            <person name="Chan C."/>
        </authorList>
    </citation>
    <scope>NUCLEOTIDE SEQUENCE [LARGE SCALE GENOMIC DNA]</scope>
</reference>
<keyword evidence="2" id="KW-0808">Transferase</keyword>
<feature type="transmembrane region" description="Helical" evidence="1">
    <location>
        <begin position="295"/>
        <end position="320"/>
    </location>
</feature>
<evidence type="ECO:0000313" key="3">
    <source>
        <dbReference type="Proteomes" id="UP001642464"/>
    </source>
</evidence>
<accession>A0ABP0J9Q7</accession>
<keyword evidence="1" id="KW-0472">Membrane</keyword>
<keyword evidence="1" id="KW-1133">Transmembrane helix</keyword>
<keyword evidence="1" id="KW-0812">Transmembrane</keyword>
<proteinExistence type="predicted"/>
<evidence type="ECO:0000256" key="1">
    <source>
        <dbReference type="SAM" id="Phobius"/>
    </source>
</evidence>
<feature type="transmembrane region" description="Helical" evidence="1">
    <location>
        <begin position="179"/>
        <end position="207"/>
    </location>
</feature>
<sequence>MNLRRTLESSLAAWQHFLPCLRLLSCKQSGITRRLREWLYAYGPLEQWQAMYRKGQELQDATYARVSKKEKEKLLAPQERSTSRVACGFQVNSHAVALPRKSEVFLKLGIYGVLGLSMFGYLCVQEDLSEHLAPVREMINKLADSHLSKTKSAMPNNQQETPSQVTHLMYNWPIKHPELYYLALWLPIFLFRLFNAILFGAECSFLAQTSERLFKKVGAGDEGRSQVKEQLDVLKWKVQDISSDWSLMLKFGVVLDFVAVATGALAVWRLTRHFDRGYDVFNCGLPHHFNEYDGFSGLLVSNCFTSLIVLFVQILPVITWNASLEKASKDTDNIDPVLHLWLSQGFLKMKVFGLALSWSYFVALAIAQLALMRKTIQAIVLPPLMRTLD</sequence>
<gene>
    <name evidence="2" type="ORF">SCF082_LOCUS10967</name>
</gene>
<comment type="caution">
    <text evidence="2">The sequence shown here is derived from an EMBL/GenBank/DDBJ whole genome shotgun (WGS) entry which is preliminary data.</text>
</comment>
<protein>
    <submittedName>
        <fullName evidence="2">Mitogen-activated protein kinase kinase kinase A</fullName>
    </submittedName>
</protein>
<keyword evidence="3" id="KW-1185">Reference proteome</keyword>
<dbReference type="GO" id="GO:0016301">
    <property type="term" value="F:kinase activity"/>
    <property type="evidence" value="ECO:0007669"/>
    <property type="project" value="UniProtKB-KW"/>
</dbReference>
<keyword evidence="2" id="KW-0418">Kinase</keyword>
<feature type="transmembrane region" description="Helical" evidence="1">
    <location>
        <begin position="351"/>
        <end position="371"/>
    </location>
</feature>
<dbReference type="Proteomes" id="UP001642464">
    <property type="component" value="Unassembled WGS sequence"/>
</dbReference>
<dbReference type="EMBL" id="CAXAMM010006458">
    <property type="protein sequence ID" value="CAK9011128.1"/>
    <property type="molecule type" value="Genomic_DNA"/>
</dbReference>
<organism evidence="2 3">
    <name type="scientific">Durusdinium trenchii</name>
    <dbReference type="NCBI Taxonomy" id="1381693"/>
    <lineage>
        <taxon>Eukaryota</taxon>
        <taxon>Sar</taxon>
        <taxon>Alveolata</taxon>
        <taxon>Dinophyceae</taxon>
        <taxon>Suessiales</taxon>
        <taxon>Symbiodiniaceae</taxon>
        <taxon>Durusdinium</taxon>
    </lineage>
</organism>
<name>A0ABP0J9Q7_9DINO</name>
<feature type="transmembrane region" description="Helical" evidence="1">
    <location>
        <begin position="247"/>
        <end position="268"/>
    </location>
</feature>
<evidence type="ECO:0000313" key="2">
    <source>
        <dbReference type="EMBL" id="CAK9011128.1"/>
    </source>
</evidence>